<dbReference type="GO" id="GO:0008887">
    <property type="term" value="F:glycerate kinase activity"/>
    <property type="evidence" value="ECO:0007669"/>
    <property type="project" value="UniProtKB-UniRule"/>
</dbReference>
<dbReference type="InterPro" id="IPR018193">
    <property type="entry name" value="Glyc_kinase_flavodox-like_fold"/>
</dbReference>
<dbReference type="Proteomes" id="UP000254100">
    <property type="component" value="Unassembled WGS sequence"/>
</dbReference>
<evidence type="ECO:0000256" key="3">
    <source>
        <dbReference type="ARBA" id="ARBA00022777"/>
    </source>
</evidence>
<proteinExistence type="inferred from homology"/>
<dbReference type="InterPro" id="IPR018197">
    <property type="entry name" value="Glycerate_kinase_RE-like"/>
</dbReference>
<dbReference type="OrthoDB" id="9774290at2"/>
<reference evidence="5 7" key="1">
    <citation type="submission" date="2015-01" db="EMBL/GenBank/DDBJ databases">
        <authorList>
            <person name="Guo J."/>
        </authorList>
    </citation>
    <scope>NUCLEOTIDE SEQUENCE [LARGE SCALE GENOMIC DNA]</scope>
    <source>
        <strain evidence="5 7">DSM 22147</strain>
    </source>
</reference>
<evidence type="ECO:0000313" key="5">
    <source>
        <dbReference type="EMBL" id="KIX91674.1"/>
    </source>
</evidence>
<dbReference type="AlphaFoldDB" id="A0A0D6XS77"/>
<keyword evidence="2 4" id="KW-0808">Transferase</keyword>
<evidence type="ECO:0000256" key="1">
    <source>
        <dbReference type="ARBA" id="ARBA00006284"/>
    </source>
</evidence>
<dbReference type="Pfam" id="PF02595">
    <property type="entry name" value="Gly_kinase"/>
    <property type="match status" value="1"/>
</dbReference>
<evidence type="ECO:0000256" key="4">
    <source>
        <dbReference type="PIRNR" id="PIRNR006078"/>
    </source>
</evidence>
<accession>A0A0D6XS77</accession>
<name>A0A0D6XS77_9STAP</name>
<evidence type="ECO:0000256" key="2">
    <source>
        <dbReference type="ARBA" id="ARBA00022679"/>
    </source>
</evidence>
<dbReference type="PIRSF" id="PIRSF006078">
    <property type="entry name" value="GlxK"/>
    <property type="match status" value="1"/>
</dbReference>
<dbReference type="PANTHER" id="PTHR21599">
    <property type="entry name" value="GLYCERATE KINASE"/>
    <property type="match status" value="1"/>
</dbReference>
<organism evidence="6 8">
    <name type="scientific">Staphylococcus microti</name>
    <dbReference type="NCBI Taxonomy" id="569857"/>
    <lineage>
        <taxon>Bacteria</taxon>
        <taxon>Bacillati</taxon>
        <taxon>Bacillota</taxon>
        <taxon>Bacilli</taxon>
        <taxon>Bacillales</taxon>
        <taxon>Staphylococcaceae</taxon>
        <taxon>Staphylococcus</taxon>
    </lineage>
</organism>
<dbReference type="SUPFAM" id="SSF110738">
    <property type="entry name" value="Glycerate kinase I"/>
    <property type="match status" value="1"/>
</dbReference>
<dbReference type="Gene3D" id="3.90.1510.10">
    <property type="entry name" value="Glycerate kinase, domain 2"/>
    <property type="match status" value="1"/>
</dbReference>
<evidence type="ECO:0000313" key="7">
    <source>
        <dbReference type="Proteomes" id="UP000032366"/>
    </source>
</evidence>
<dbReference type="InterPro" id="IPR036129">
    <property type="entry name" value="Glycerate_kinase_sf"/>
</dbReference>
<keyword evidence="7" id="KW-1185">Reference proteome</keyword>
<dbReference type="EMBL" id="UHDT01000001">
    <property type="protein sequence ID" value="SUM56820.1"/>
    <property type="molecule type" value="Genomic_DNA"/>
</dbReference>
<protein>
    <submittedName>
        <fullName evidence="6">Glycerate kinase</fullName>
    </submittedName>
</protein>
<dbReference type="STRING" id="569857.TP70_00980"/>
<evidence type="ECO:0000313" key="8">
    <source>
        <dbReference type="Proteomes" id="UP000254100"/>
    </source>
</evidence>
<dbReference type="PANTHER" id="PTHR21599:SF0">
    <property type="entry name" value="GLYCERATE KINASE"/>
    <property type="match status" value="1"/>
</dbReference>
<dbReference type="GO" id="GO:0031388">
    <property type="term" value="P:organic acid phosphorylation"/>
    <property type="evidence" value="ECO:0007669"/>
    <property type="project" value="UniProtKB-UniRule"/>
</dbReference>
<dbReference type="Proteomes" id="UP000032366">
    <property type="component" value="Unassembled WGS sequence"/>
</dbReference>
<evidence type="ECO:0000313" key="6">
    <source>
        <dbReference type="EMBL" id="SUM56820.1"/>
    </source>
</evidence>
<gene>
    <name evidence="6" type="ORF">NCTC13832_00478</name>
    <name evidence="5" type="ORF">TP70_00980</name>
</gene>
<comment type="similarity">
    <text evidence="1 4">Belongs to the glycerate kinase type-1 family.</text>
</comment>
<dbReference type="EMBL" id="JXWY01000005">
    <property type="protein sequence ID" value="KIX91674.1"/>
    <property type="molecule type" value="Genomic_DNA"/>
</dbReference>
<dbReference type="RefSeq" id="WP_044358685.1">
    <property type="nucleotide sequence ID" value="NZ_JXWY01000005.1"/>
</dbReference>
<keyword evidence="3 4" id="KW-0418">Kinase</keyword>
<reference evidence="6 8" key="2">
    <citation type="submission" date="2018-06" db="EMBL/GenBank/DDBJ databases">
        <authorList>
            <consortium name="Pathogen Informatics"/>
            <person name="Doyle S."/>
        </authorList>
    </citation>
    <scope>NUCLEOTIDE SEQUENCE [LARGE SCALE GENOMIC DNA]</scope>
    <source>
        <strain evidence="6 8">NCTC13832</strain>
    </source>
</reference>
<sequence>MKVLVAMDAYHGIISSYDANRFVEEAVASQIENADIVQVPLFNGRHELLEAVFLWRSGTQYHIDIHDAQMRPISATYGQTEEGLTVIEASQFMKADVSSIQQTSYGLGEVINHALDQDATHFAISVGGTQVFDGGAGMLQALGVRFYNDEGEQLDMRQGAGQIKYIRRIDVSELRDDIYQARIQILSDFDSHFYGKQSEVMQRYNEIGMTRDEAVEIDNLLWYFSELFKNNLHIALGPVERGGAGGGIAAVTQALLGGEVVTSHVLVDQIMGLDALVQHADLIVFGEGINEQDQQIETSSLRIAELAQKYDKTSIAICGTTDKFARFEALGVTGMFNTFMDMPTTYPDFKLGIQLRSYTIQAIKLLQSQIGK</sequence>
<dbReference type="NCBIfam" id="TIGR00045">
    <property type="entry name" value="glycerate kinase"/>
    <property type="match status" value="1"/>
</dbReference>
<dbReference type="InterPro" id="IPR004381">
    <property type="entry name" value="Glycerate_kinase"/>
</dbReference>
<dbReference type="Gene3D" id="3.40.50.10350">
    <property type="entry name" value="Glycerate kinase, domain 1"/>
    <property type="match status" value="1"/>
</dbReference>